<gene>
    <name evidence="1" type="ORF">EV380_0709</name>
</gene>
<accession>A0A4Q8AAK9</accession>
<evidence type="ECO:0000313" key="2">
    <source>
        <dbReference type="Proteomes" id="UP000292685"/>
    </source>
</evidence>
<dbReference type="AlphaFoldDB" id="A0A4Q8AAK9"/>
<proteinExistence type="predicted"/>
<evidence type="ECO:0000313" key="1">
    <source>
        <dbReference type="EMBL" id="RZU61152.1"/>
    </source>
</evidence>
<sequence length="140" mass="15289">MISDVTTGAAQQLEGVRQCLRIEDLPSRGRVTTGGFIEYVRYPAANQAPEFSASIVDGPAGPGGRRAPAVRMMVVWHGQRTVPGVEQGVWLRVVGAISQEKGITTMYDPNYEILASKRELQDNPTIKRQVKSHLDGKATK</sequence>
<organism evidence="1 2">
    <name type="scientific">Zhihengliuella halotolerans</name>
    <dbReference type="NCBI Taxonomy" id="370736"/>
    <lineage>
        <taxon>Bacteria</taxon>
        <taxon>Bacillati</taxon>
        <taxon>Actinomycetota</taxon>
        <taxon>Actinomycetes</taxon>
        <taxon>Micrococcales</taxon>
        <taxon>Micrococcaceae</taxon>
        <taxon>Zhihengliuella</taxon>
    </lineage>
</organism>
<protein>
    <recommendedName>
        <fullName evidence="3">ATP-dependent DNA helicase RecG</fullName>
    </recommendedName>
</protein>
<name>A0A4Q8AAK9_9MICC</name>
<comment type="caution">
    <text evidence="1">The sequence shown here is derived from an EMBL/GenBank/DDBJ whole genome shotgun (WGS) entry which is preliminary data.</text>
</comment>
<dbReference type="EMBL" id="SHLA01000001">
    <property type="protein sequence ID" value="RZU61152.1"/>
    <property type="molecule type" value="Genomic_DNA"/>
</dbReference>
<evidence type="ECO:0008006" key="3">
    <source>
        <dbReference type="Google" id="ProtNLM"/>
    </source>
</evidence>
<dbReference type="Proteomes" id="UP000292685">
    <property type="component" value="Unassembled WGS sequence"/>
</dbReference>
<reference evidence="1 2" key="1">
    <citation type="submission" date="2019-02" db="EMBL/GenBank/DDBJ databases">
        <title>Sequencing the genomes of 1000 actinobacteria strains.</title>
        <authorList>
            <person name="Klenk H.-P."/>
        </authorList>
    </citation>
    <scope>NUCLEOTIDE SEQUENCE [LARGE SCALE GENOMIC DNA]</scope>
    <source>
        <strain evidence="1 2">DSM 17364</strain>
    </source>
</reference>
<keyword evidence="2" id="KW-1185">Reference proteome</keyword>